<protein>
    <submittedName>
        <fullName evidence="10">Dopey_N domain-containing protein</fullName>
    </submittedName>
</protein>
<evidence type="ECO:0000259" key="5">
    <source>
        <dbReference type="Pfam" id="PF04118"/>
    </source>
</evidence>
<name>A0A182E398_ONCOC</name>
<dbReference type="Pfam" id="PF24601">
    <property type="entry name" value="TPR_DOP1"/>
    <property type="match status" value="1"/>
</dbReference>
<feature type="compositionally biased region" description="Polar residues" evidence="4">
    <location>
        <begin position="1155"/>
        <end position="1176"/>
    </location>
</feature>
<dbReference type="Pfam" id="PF04118">
    <property type="entry name" value="Dopey_N"/>
    <property type="match status" value="1"/>
</dbReference>
<reference evidence="8 9" key="2">
    <citation type="submission" date="2018-08" db="EMBL/GenBank/DDBJ databases">
        <authorList>
            <person name="Laetsch R D."/>
            <person name="Stevens L."/>
            <person name="Kumar S."/>
            <person name="Blaxter L. M."/>
        </authorList>
    </citation>
    <scope>NUCLEOTIDE SEQUENCE [LARGE SCALE GENOMIC DNA]</scope>
</reference>
<evidence type="ECO:0000313" key="9">
    <source>
        <dbReference type="Proteomes" id="UP000271087"/>
    </source>
</evidence>
<evidence type="ECO:0000256" key="1">
    <source>
        <dbReference type="ARBA" id="ARBA00022448"/>
    </source>
</evidence>
<dbReference type="EMBL" id="UYRW01000387">
    <property type="protein sequence ID" value="VDK66335.1"/>
    <property type="molecule type" value="Genomic_DNA"/>
</dbReference>
<dbReference type="GO" id="GO:0005829">
    <property type="term" value="C:cytosol"/>
    <property type="evidence" value="ECO:0007669"/>
    <property type="project" value="GOC"/>
</dbReference>
<dbReference type="Proteomes" id="UP000271087">
    <property type="component" value="Unassembled WGS sequence"/>
</dbReference>
<dbReference type="GO" id="GO:0005802">
    <property type="term" value="C:trans-Golgi network"/>
    <property type="evidence" value="ECO:0007669"/>
    <property type="project" value="TreeGrafter"/>
</dbReference>
<dbReference type="PANTHER" id="PTHR14042">
    <property type="entry name" value="DOPEY-RELATED"/>
    <property type="match status" value="1"/>
</dbReference>
<feature type="compositionally biased region" description="Basic and acidic residues" evidence="4">
    <location>
        <begin position="1142"/>
        <end position="1152"/>
    </location>
</feature>
<keyword evidence="1" id="KW-0813">Transport</keyword>
<comment type="similarity">
    <text evidence="3">Belongs to the DOP1 family.</text>
</comment>
<proteinExistence type="inferred from homology"/>
<gene>
    <name evidence="8" type="ORF">NOO_LOCUS2453</name>
</gene>
<evidence type="ECO:0000259" key="6">
    <source>
        <dbReference type="Pfam" id="PF24598"/>
    </source>
</evidence>
<reference evidence="10" key="1">
    <citation type="submission" date="2016-06" db="UniProtKB">
        <authorList>
            <consortium name="WormBaseParasite"/>
        </authorList>
    </citation>
    <scope>IDENTIFICATION</scope>
</reference>
<organism evidence="10">
    <name type="scientific">Onchocerca ochengi</name>
    <name type="common">Filarial nematode worm</name>
    <dbReference type="NCBI Taxonomy" id="42157"/>
    <lineage>
        <taxon>Eukaryota</taxon>
        <taxon>Metazoa</taxon>
        <taxon>Ecdysozoa</taxon>
        <taxon>Nematoda</taxon>
        <taxon>Chromadorea</taxon>
        <taxon>Rhabditida</taxon>
        <taxon>Spirurina</taxon>
        <taxon>Spiruromorpha</taxon>
        <taxon>Filarioidea</taxon>
        <taxon>Onchocercidae</taxon>
        <taxon>Onchocerca</taxon>
    </lineage>
</organism>
<evidence type="ECO:0000256" key="4">
    <source>
        <dbReference type="SAM" id="MobiDB-lite"/>
    </source>
</evidence>
<sequence>MSSVLVGYTDAAANAAQAASLVSNSKYRAYVAAVDKALKAFETTNEWADLISALAKLSRVFHANAKFGDIPKPVTVAKRLSQCLHPALPHGVHLKALETYRQLFDILGRKDLPRLLYLFAVGLFPLMDHCGIKVKSELLNIFEQYLLPLGVELKPALPGFIAGVLLGLEEGTEFYDRSFSLLDRVQDSVGPEAYFACLWEAVLGSPSVRLPALMYVNAKFNRQKSMHDQEYIMGNNIDHMIAALCAAADDDGSILVQRHLLDFLSSAFPLNSDHLVREDFVQLLRRCLFLVLRRDMSLNRRLYQWLLNRVGDSAVTGLPVAGVDEQLDTTFFITYALPIARKAIEEYLKLDIVQITSALTSWDGTKEHQIQYTEVRVARLLLYFMDRPELGSLLLEETLLILLEAATKNDTRLESVLVQKEEILSKTKRLSISTEAINEPSRRFSVTSKSSISSRQSRLSILSISGETSADQIKRLEEFEKTINLLMNSLDVGFIWNFLERKLKILIQQKQKEQQNGAADPHLLTNEVKMLKEEEERRMTQELTNFPQIVLFCLNTIELDSHGDIRERYLPQLLSSILTTVAEKNVASIDGQLLVRLLIVAKAILNEINQSAVVMEAGIVTRKRGEVHEIVRCEEFDSMEKPSTESGAIKEQWRVEKCLSSCQRLLSQICDWYCKERDTERLQAFYAVSTLIREFADFPLYDLSTQKINGHCKQHVSSNYPIWLSALLNILSIDEWDASVNSKVNHYIPEIRVTDMFARANALDLMTYIYVRSISVAEQHAAMLQRQKRDSKERTIILLKPMISEADLKRLDDDEIFKKTAKILWSYLDQSDKTYYHSTVARLLCLFHSRKPSEPSSDVEDLIVSDLTSINRERSCSAAKKFRTLWMLNRPSATEELYLGLSSKPFNRIIMLLLGFLCDDAAGYDKAELKNISACWFNDCAQHSDLPYILQMWAVMLLNPSTSRASIQYLSMQGRMNKEKFPKMPSGICAITLLTDGGHQSLHHLCEDVSVTSSNEAKRHLVEASIALDKLRIGEYPAWLTELRNRLLQGDDNGTMELNVVSEAQKTHRRTVSDIPMFDDDNDSVETASLDSLDQEVVEVLQYIVDCICAQEESEMEIQACFAGERLCSHIQTTLISDTHCTESEISEKEESSGVVASTSQKRTTESQSIPSTWKSVENGPPISENLKRCKNHRRQDSLQESIFTMSAQELKLIIHLLRLFDTSELPRLEATGDEVQPLCHELHAHMLLYAESGQTVDLARSEKVFRMLIALLRTKLSFLAPKLIISCMVSSGTASLSKSPSSTTSGQLMDLVSRHIRSILGQDFWASESDSASGTDTLKHKHYTFLELFMTISLHFLRSYFVNSPTANVSSLDLRNAWKCKMAVLDFLTELMRGLIAMIQANQSRALTAYIHSLLQRSKLQKCLLHSLLTSVHNVRQHNNAEIVPLSVDILEFNDGTATSNSSFCDLINGYQSSLLDLTATVIQLELVIKNGFQNFTDQSSSDIDKLSINHQIYNSPQHRASLREPCIGMVELRMFLLTVLNALKKHSAEQEQWLAFVVRILPFLDRSLSTFSVHIIEQLCKNLEAVVNVAYSPIDDKMYSISSTESVRPRSSGISQDRPTYPTNYAIGILEALNMFFHYCLIDNASQTGTTLTLASVHQPSQAVSNPSLASSVMNAIPGTRGATELISNLVKVFSFSDSTNVSSNATLNKFTDLTANDVWKQARHDVLNAFPHALATLCDVWTQLRKGEPNLPIGNPAIVRQIILDLLSPIVQHHQQAFLSSLALVWMTRSSLTSQKQLTLRTESDQSSFEYSPAQLDIADLLLNIKVLPFENLISTIAEALKESASKIVKSSAAVEKQSAFPTELALLEILHGCVRTTPSTALYNCWSSLQALFVESPVMSLPPKAVFIQFIILVDFVRLATNSTIIEDKQLLRAAQDACQKLTEAMNVIVGWQLEQTTWLKRTLVVKHDSSAQKSQETSPVVEFATAPTSLAASENSSLRGSTSSLVPPRIPTFDTATQITVSSQGTSNSAADRRSISNMRSSLKDPTNLKRDPTYSTQALFLLAEHLAELIDSICKSEDKERLLPLLHSVWSNTLPYLKAKNARNARFFLASSHLLASMSTFNYMRSVWRKATLDLLLDPTFFKMDMQSLKHWLVITDHLMTYDKTSFKELLGFRIFTMKSVCIPVSDAVANLLKDIGRISTAQNSALSSLITSKEAEHEMRAQALKRLAFIILSSEIGQYQAQLPDIQERLSDNLRLSQVPIVHAQVFLCYRVLLIRQKPQHIVSMWPSMVTELVHVLLQIEQQLSGTANVSDDLKCDRNDQWMQLYLAACKLLETLCTLPSGYLAQFQMCHWAFVNSVAASNIDSFVPFASRIDRLLRNKYGQLSTHGRKFISASLVNVKTLTSFSELRSFFLALATQNKMRSLTTQFSFDKEDQLRDAHFLNGSLSYKSAISRLENALYVDFAEHWQL</sequence>
<feature type="domain" description="DOP1-like TPR" evidence="7">
    <location>
        <begin position="1241"/>
        <end position="1645"/>
    </location>
</feature>
<feature type="region of interest" description="Disordered" evidence="4">
    <location>
        <begin position="1142"/>
        <end position="1187"/>
    </location>
</feature>
<keyword evidence="9" id="KW-1185">Reference proteome</keyword>
<dbReference type="PANTHER" id="PTHR14042:SF24">
    <property type="entry name" value="PROTEIN DOPEY-1 HOMOLOG"/>
    <property type="match status" value="1"/>
</dbReference>
<dbReference type="GO" id="GO:0006895">
    <property type="term" value="P:Golgi to endosome transport"/>
    <property type="evidence" value="ECO:0007669"/>
    <property type="project" value="InterPro"/>
</dbReference>
<accession>A0A182E398</accession>
<dbReference type="InterPro" id="IPR056459">
    <property type="entry name" value="TPR_DOP1"/>
</dbReference>
<dbReference type="GO" id="GO:0015031">
    <property type="term" value="P:protein transport"/>
    <property type="evidence" value="ECO:0007669"/>
    <property type="project" value="UniProtKB-KW"/>
</dbReference>
<keyword evidence="2" id="KW-0653">Protein transport</keyword>
<feature type="domain" description="DOP1-like C-terminal" evidence="6">
    <location>
        <begin position="2051"/>
        <end position="2423"/>
    </location>
</feature>
<evidence type="ECO:0000313" key="10">
    <source>
        <dbReference type="WBParaSite" id="nOo.2.0.1.t02453-RA"/>
    </source>
</evidence>
<evidence type="ECO:0000259" key="7">
    <source>
        <dbReference type="Pfam" id="PF24601"/>
    </source>
</evidence>
<dbReference type="InterPro" id="IPR056457">
    <property type="entry name" value="DOP1_C"/>
</dbReference>
<dbReference type="STRING" id="42157.A0A182E398"/>
<dbReference type="InterPro" id="IPR040314">
    <property type="entry name" value="DOP1"/>
</dbReference>
<dbReference type="OrthoDB" id="297643at2759"/>
<evidence type="ECO:0000313" key="8">
    <source>
        <dbReference type="EMBL" id="VDK66335.1"/>
    </source>
</evidence>
<feature type="domain" description="DOP1 N-terminal" evidence="5">
    <location>
        <begin position="25"/>
        <end position="308"/>
    </location>
</feature>
<evidence type="ECO:0000256" key="3">
    <source>
        <dbReference type="ARBA" id="ARBA00046326"/>
    </source>
</evidence>
<dbReference type="WBParaSite" id="nOo.2.0.1.t02453-RA">
    <property type="protein sequence ID" value="nOo.2.0.1.t02453-RA"/>
    <property type="gene ID" value="nOo.2.0.1.g02453"/>
</dbReference>
<dbReference type="GO" id="GO:0005768">
    <property type="term" value="C:endosome"/>
    <property type="evidence" value="ECO:0007669"/>
    <property type="project" value="TreeGrafter"/>
</dbReference>
<dbReference type="InterPro" id="IPR007249">
    <property type="entry name" value="DOP1_N"/>
</dbReference>
<evidence type="ECO:0000256" key="2">
    <source>
        <dbReference type="ARBA" id="ARBA00022927"/>
    </source>
</evidence>
<dbReference type="Pfam" id="PF24598">
    <property type="entry name" value="DOP1_C"/>
    <property type="match status" value="1"/>
</dbReference>